<dbReference type="Proteomes" id="UP000000305">
    <property type="component" value="Unassembled WGS sequence"/>
</dbReference>
<dbReference type="HOGENOM" id="CLU_1760616_0_0_1"/>
<dbReference type="EMBL" id="GL732535">
    <property type="protein sequence ID" value="EFX84110.1"/>
    <property type="molecule type" value="Genomic_DNA"/>
</dbReference>
<organism evidence="2 3">
    <name type="scientific">Daphnia pulex</name>
    <name type="common">Water flea</name>
    <dbReference type="NCBI Taxonomy" id="6669"/>
    <lineage>
        <taxon>Eukaryota</taxon>
        <taxon>Metazoa</taxon>
        <taxon>Ecdysozoa</taxon>
        <taxon>Arthropoda</taxon>
        <taxon>Crustacea</taxon>
        <taxon>Branchiopoda</taxon>
        <taxon>Diplostraca</taxon>
        <taxon>Cladocera</taxon>
        <taxon>Anomopoda</taxon>
        <taxon>Daphniidae</taxon>
        <taxon>Daphnia</taxon>
    </lineage>
</organism>
<accession>E9G9B9</accession>
<evidence type="ECO:0000313" key="3">
    <source>
        <dbReference type="Proteomes" id="UP000000305"/>
    </source>
</evidence>
<dbReference type="KEGG" id="dpx:DAPPUDRAFT_100103"/>
<evidence type="ECO:0000313" key="2">
    <source>
        <dbReference type="EMBL" id="EFX84110.1"/>
    </source>
</evidence>
<feature type="compositionally biased region" description="Pro residues" evidence="1">
    <location>
        <begin position="74"/>
        <end position="104"/>
    </location>
</feature>
<feature type="region of interest" description="Disordered" evidence="1">
    <location>
        <begin position="1"/>
        <end position="104"/>
    </location>
</feature>
<dbReference type="AlphaFoldDB" id="E9G9B9"/>
<keyword evidence="3" id="KW-1185">Reference proteome</keyword>
<dbReference type="InParanoid" id="E9G9B9"/>
<proteinExistence type="predicted"/>
<protein>
    <submittedName>
        <fullName evidence="2">Uncharacterized protein</fullName>
    </submittedName>
</protein>
<reference evidence="2 3" key="1">
    <citation type="journal article" date="2011" name="Science">
        <title>The ecoresponsive genome of Daphnia pulex.</title>
        <authorList>
            <person name="Colbourne J.K."/>
            <person name="Pfrender M.E."/>
            <person name="Gilbert D."/>
            <person name="Thomas W.K."/>
            <person name="Tucker A."/>
            <person name="Oakley T.H."/>
            <person name="Tokishita S."/>
            <person name="Aerts A."/>
            <person name="Arnold G.J."/>
            <person name="Basu M.K."/>
            <person name="Bauer D.J."/>
            <person name="Caceres C.E."/>
            <person name="Carmel L."/>
            <person name="Casola C."/>
            <person name="Choi J.H."/>
            <person name="Detter J.C."/>
            <person name="Dong Q."/>
            <person name="Dusheyko S."/>
            <person name="Eads B.D."/>
            <person name="Frohlich T."/>
            <person name="Geiler-Samerotte K.A."/>
            <person name="Gerlach D."/>
            <person name="Hatcher P."/>
            <person name="Jogdeo S."/>
            <person name="Krijgsveld J."/>
            <person name="Kriventseva E.V."/>
            <person name="Kultz D."/>
            <person name="Laforsch C."/>
            <person name="Lindquist E."/>
            <person name="Lopez J."/>
            <person name="Manak J.R."/>
            <person name="Muller J."/>
            <person name="Pangilinan J."/>
            <person name="Patwardhan R.P."/>
            <person name="Pitluck S."/>
            <person name="Pritham E.J."/>
            <person name="Rechtsteiner A."/>
            <person name="Rho M."/>
            <person name="Rogozin I.B."/>
            <person name="Sakarya O."/>
            <person name="Salamov A."/>
            <person name="Schaack S."/>
            <person name="Shapiro H."/>
            <person name="Shiga Y."/>
            <person name="Skalitzky C."/>
            <person name="Smith Z."/>
            <person name="Souvorov A."/>
            <person name="Sung W."/>
            <person name="Tang Z."/>
            <person name="Tsuchiya D."/>
            <person name="Tu H."/>
            <person name="Vos H."/>
            <person name="Wang M."/>
            <person name="Wolf Y.I."/>
            <person name="Yamagata H."/>
            <person name="Yamada T."/>
            <person name="Ye Y."/>
            <person name="Shaw J.R."/>
            <person name="Andrews J."/>
            <person name="Crease T.J."/>
            <person name="Tang H."/>
            <person name="Lucas S.M."/>
            <person name="Robertson H.M."/>
            <person name="Bork P."/>
            <person name="Koonin E.V."/>
            <person name="Zdobnov E.M."/>
            <person name="Grigoriev I.V."/>
            <person name="Lynch M."/>
            <person name="Boore J.L."/>
        </authorList>
    </citation>
    <scope>NUCLEOTIDE SEQUENCE [LARGE SCALE GENOMIC DNA]</scope>
</reference>
<gene>
    <name evidence="2" type="ORF">DAPPUDRAFT_100103</name>
</gene>
<feature type="compositionally biased region" description="Basic and acidic residues" evidence="1">
    <location>
        <begin position="53"/>
        <end position="63"/>
    </location>
</feature>
<name>E9G9B9_DAPPU</name>
<evidence type="ECO:0000256" key="1">
    <source>
        <dbReference type="SAM" id="MobiDB-lite"/>
    </source>
</evidence>
<sequence length="148" mass="15891">MENPPVPEHLRNGPHGNAPPSPPQEQNQEEGDQLINADRRLIIQRAVQRRGQHAGEGDQEWARDPILPENAPIDPIPAVDPPAPAVDPPAPAVDPIPAPAVDPIPAPAVDPIPAPAVDGGIAHAHPIMRQMLMEPPLLQQEQNQENLN</sequence>